<evidence type="ECO:0000256" key="2">
    <source>
        <dbReference type="ARBA" id="ARBA00004906"/>
    </source>
</evidence>
<evidence type="ECO:0000256" key="9">
    <source>
        <dbReference type="PROSITE-ProRule" id="PRU00508"/>
    </source>
</evidence>
<evidence type="ECO:0000313" key="13">
    <source>
        <dbReference type="Proteomes" id="UP000039865"/>
    </source>
</evidence>
<evidence type="ECO:0000259" key="11">
    <source>
        <dbReference type="PROSITE" id="PS51157"/>
    </source>
</evidence>
<dbReference type="InterPro" id="IPR055194">
    <property type="entry name" value="UBR1-like_WH"/>
</dbReference>
<evidence type="ECO:0000256" key="6">
    <source>
        <dbReference type="ARBA" id="ARBA00022786"/>
    </source>
</evidence>
<dbReference type="InParanoid" id="A0A078BC84"/>
<dbReference type="PANTHER" id="PTHR21497">
    <property type="entry name" value="UBIQUITIN LIGASE E3 ALPHA-RELATED"/>
    <property type="match status" value="1"/>
</dbReference>
<dbReference type="Pfam" id="PF22960">
    <property type="entry name" value="WHD_UBR1"/>
    <property type="match status" value="1"/>
</dbReference>
<evidence type="ECO:0000256" key="5">
    <source>
        <dbReference type="ARBA" id="ARBA00022771"/>
    </source>
</evidence>
<keyword evidence="7 10" id="KW-0862">Zinc</keyword>
<accession>A0A078BC84</accession>
<evidence type="ECO:0000256" key="3">
    <source>
        <dbReference type="ARBA" id="ARBA00022679"/>
    </source>
</evidence>
<comment type="pathway">
    <text evidence="2 10">Protein modification; protein ubiquitination.</text>
</comment>
<dbReference type="GO" id="GO:0061630">
    <property type="term" value="F:ubiquitin protein ligase activity"/>
    <property type="evidence" value="ECO:0007669"/>
    <property type="project" value="UniProtKB-UniRule"/>
</dbReference>
<keyword evidence="5 10" id="KW-0863">Zinc-finger</keyword>
<evidence type="ECO:0000256" key="4">
    <source>
        <dbReference type="ARBA" id="ARBA00022723"/>
    </source>
</evidence>
<comment type="catalytic activity">
    <reaction evidence="1 10">
        <text>S-ubiquitinyl-[E2 ubiquitin-conjugating enzyme]-L-cysteine + [acceptor protein]-L-lysine = [E2 ubiquitin-conjugating enzyme]-L-cysteine + N(6)-ubiquitinyl-[acceptor protein]-L-lysine.</text>
        <dbReference type="EC" id="2.3.2.27"/>
    </reaction>
</comment>
<feature type="domain" description="UBR-type" evidence="11">
    <location>
        <begin position="88"/>
        <end position="158"/>
    </location>
</feature>
<comment type="similarity">
    <text evidence="8 10">Belongs to the E3 ubiquitin-protein ligase UBR1-like family.</text>
</comment>
<dbReference type="GO" id="GO:0008270">
    <property type="term" value="F:zinc ion binding"/>
    <property type="evidence" value="ECO:0007669"/>
    <property type="project" value="UniProtKB-UniRule"/>
</dbReference>
<feature type="zinc finger region" description="UBR-type" evidence="9">
    <location>
        <begin position="88"/>
        <end position="158"/>
    </location>
</feature>
<keyword evidence="3 10" id="KW-0808">Transferase</keyword>
<gene>
    <name evidence="12" type="primary">Contig14180.g15116</name>
    <name evidence="12" type="ORF">STYLEM_20361</name>
</gene>
<dbReference type="PROSITE" id="PS51157">
    <property type="entry name" value="ZF_UBR"/>
    <property type="match status" value="1"/>
</dbReference>
<protein>
    <recommendedName>
        <fullName evidence="10">E3 ubiquitin-protein ligase</fullName>
        <ecNumber evidence="10">2.3.2.27</ecNumber>
    </recommendedName>
</protein>
<reference evidence="12 13" key="1">
    <citation type="submission" date="2014-06" db="EMBL/GenBank/DDBJ databases">
        <authorList>
            <person name="Swart Estienne"/>
        </authorList>
    </citation>
    <scope>NUCLEOTIDE SEQUENCE [LARGE SCALE GENOMIC DNA]</scope>
    <source>
        <strain evidence="12 13">130c</strain>
    </source>
</reference>
<dbReference type="InterPro" id="IPR044046">
    <property type="entry name" value="E3_ligase_UBR-like_C"/>
</dbReference>
<dbReference type="InterPro" id="IPR003126">
    <property type="entry name" value="Znf_UBR"/>
</dbReference>
<dbReference type="OMA" id="GERIITH"/>
<evidence type="ECO:0000256" key="8">
    <source>
        <dbReference type="ARBA" id="ARBA00046341"/>
    </source>
</evidence>
<dbReference type="Gene3D" id="2.10.110.30">
    <property type="match status" value="1"/>
</dbReference>
<dbReference type="FunFam" id="2.10.110.30:FF:000002">
    <property type="entry name" value="Putative e3 ubiquitin-protein ligase ubr3"/>
    <property type="match status" value="1"/>
</dbReference>
<name>A0A078BC84_STYLE</name>
<evidence type="ECO:0000256" key="1">
    <source>
        <dbReference type="ARBA" id="ARBA00000900"/>
    </source>
</evidence>
<keyword evidence="6 10" id="KW-0833">Ubl conjugation pathway</keyword>
<dbReference type="InterPro" id="IPR039164">
    <property type="entry name" value="UBR1-like"/>
</dbReference>
<dbReference type="OrthoDB" id="313561at2759"/>
<dbReference type="SMART" id="SM00396">
    <property type="entry name" value="ZnF_UBR1"/>
    <property type="match status" value="1"/>
</dbReference>
<keyword evidence="4 10" id="KW-0479">Metal-binding</keyword>
<dbReference type="Proteomes" id="UP000039865">
    <property type="component" value="Unassembled WGS sequence"/>
</dbReference>
<dbReference type="Pfam" id="PF18995">
    <property type="entry name" value="PRT6_C"/>
    <property type="match status" value="1"/>
</dbReference>
<dbReference type="EMBL" id="CCKQ01019192">
    <property type="protein sequence ID" value="CDW91208.1"/>
    <property type="molecule type" value="Genomic_DNA"/>
</dbReference>
<dbReference type="PANTHER" id="PTHR21497:SF24">
    <property type="entry name" value="E3 UBIQUITIN-PROTEIN LIGASE UBR1"/>
    <property type="match status" value="1"/>
</dbReference>
<sequence>MEKSQVLKNDSKDPEIIDKQLEKSFQRCYSKFLDAINSTVIQFSKSRKNVESYFEDHYFELCKQIMFDQENYKPIIKYIENLEDNKGTVCSKVIEFGDTVWLCKDCCLHPTCIICQECFENSKHIGHQITMSRDTQGNCDCGDIQSWKKEGFCRDHQGYNEAIIEKLIKKIPENMRISTQKAFNNIARQLKQQLLFFTNKDPKKNKIIYIVVQIFEFIEWSINLSPAYISFWKNALDSEQNRELNNLEKPQHHTCTFEQYKKSEIMVDPQEPQKCSCSVYDIIFTRDFSGYEQKQEVISNLLILLAQNYDIKYQLALSYFKNYEKLYLDEGRFSTNKLAEINTQIITVDIISIKTIKEEPIRQHIIQLLTNSIQRLIEFEVDEDEDSVEQNFIFMLLDDLHMMALPRTVNYLANQTEFIEAFIQIYQKLYNQAEVTKVDEHVENEDDEINNQLRDLDLEIMVLMKTYLSGVDYSNENRNISLLHKFIETLQQINSNQNYDPEVGSYILPVHRMFGFYFTRYLITQILRTQTNDKFDEKSKANSFISMRNILSDIIIKINNPSNENKSLDNILYELVRPLNFSVRFLFEIKSRMWIMNGEVIEDLFDTIYAQKTNHLYQYLALYQSIIFCVDDKGAFMDKIIQDLNIFSLVNKIRQLNDGIINNEFEEQKVRVYLNLVLNFIIKIYQTEISLLYPLIFQYKKLVRSKVDESDSDESSEIGSDIESIPDEEFENYFQIDENYQQIDENYQQIDEVEQKSAIFNEEIQQSYIQVAAQRQKISEIDQIRTYFRKDLQKELIHNLILNLGKSNMSQIKKKSDRLYTNSREFEKVLSDISIKVQNSQNQRGIQFNLKEEYFKEFDPYYYQMHEYQHQALENITKLKNERDLMHEYIGSMDYDFSLPINESVRQAICESKLLEIFINFILLWGNINQSQNKFMNEQIGQDSLKLLAITTKSIQNIEQTKVDSILNILIVYKDKLEESFKNLENKSQYLKKDLYIIMKQIEQLDQSIKFALLSENKPQNQLKEEEKNQSNKQSIDKKEAARLKREKIMMKFQNKRTTFIKEADAIQIDIQVEEVKGYDQEPNFIDKKCPEPYQLEEDDKIHCTLCREQLNSKDFFKEPFGQFAYIAKSKLLYYAMNQTIKAQKNKYGQFDRNNEDDEWEEEDEQHFAKQSFNHLRVLQLNYLDSESYTGGTLIKCPHFAHLTCLENYQKSQKFDQIMAEENEIVGINPLTTFQCPLCKSLANILFPIENLSNFQGGINELMENKKILKYYKNLIEQIMRNQVSANKNLQIQDIFDPNKSLKAIQQFIEHRLALINLKGYQDFINGKLSGIQEYRTILRVAKNIIRIQQQGAEQIAENNAFIAALDKNLEEIYKKLDSFKVFDEDITSYCQQALFYTFLQTNQEEFKNSIENLIIRFLHLIKYQVAIKFIHQNQFESVKNAEEIIQWLQEVLQTTENQQNYLDFEAQSLAPYQNQITAFLQMVDINQSISHLNKGIPLISESHRKNDQFAEANYNLFFEYINSKQQSKISLIPQIQLLMTKEYQFNFIYLPEEFQQMILKFYKQMCRWCKTTPKQSVICLLCGELLCFVQDCCMDIDNKKDDEGELTFHARQCEGGQGIFLDNQTGVIFLIEKKRNSEKSSIYLNKFGEHYSTKMKKYDQFKLNDEFGGRQLLEEYRRMYIDFTICNAIVKDRAINKNYYGVGRI</sequence>
<evidence type="ECO:0000256" key="10">
    <source>
        <dbReference type="RuleBase" id="RU366018"/>
    </source>
</evidence>
<keyword evidence="13" id="KW-1185">Reference proteome</keyword>
<dbReference type="UniPathway" id="UPA00143"/>
<evidence type="ECO:0000256" key="7">
    <source>
        <dbReference type="ARBA" id="ARBA00022833"/>
    </source>
</evidence>
<comment type="function">
    <text evidence="10">Ubiquitin ligase protein which is a component of the N-end rule pathway. Recognizes and binds to proteins bearing specific N-terminal residues that are destabilizing according to the N-end rule, leading to their ubiquitination and subsequent degradation.</text>
</comment>
<evidence type="ECO:0000313" key="12">
    <source>
        <dbReference type="EMBL" id="CDW91208.1"/>
    </source>
</evidence>
<dbReference type="Pfam" id="PF02207">
    <property type="entry name" value="zf-UBR"/>
    <property type="match status" value="1"/>
</dbReference>
<dbReference type="CDD" id="cd19673">
    <property type="entry name" value="UBR-box_UBR3"/>
    <property type="match status" value="1"/>
</dbReference>
<proteinExistence type="inferred from homology"/>
<dbReference type="GO" id="GO:0071596">
    <property type="term" value="P:ubiquitin-dependent protein catabolic process via the N-end rule pathway"/>
    <property type="evidence" value="ECO:0007669"/>
    <property type="project" value="UniProtKB-UniRule"/>
</dbReference>
<dbReference type="GO" id="GO:0005737">
    <property type="term" value="C:cytoplasm"/>
    <property type="evidence" value="ECO:0007669"/>
    <property type="project" value="TreeGrafter"/>
</dbReference>
<dbReference type="GO" id="GO:0000151">
    <property type="term" value="C:ubiquitin ligase complex"/>
    <property type="evidence" value="ECO:0007669"/>
    <property type="project" value="TreeGrafter"/>
</dbReference>
<dbReference type="EC" id="2.3.2.27" evidence="10"/>
<organism evidence="12 13">
    <name type="scientific">Stylonychia lemnae</name>
    <name type="common">Ciliate</name>
    <dbReference type="NCBI Taxonomy" id="5949"/>
    <lineage>
        <taxon>Eukaryota</taxon>
        <taxon>Sar</taxon>
        <taxon>Alveolata</taxon>
        <taxon>Ciliophora</taxon>
        <taxon>Intramacronucleata</taxon>
        <taxon>Spirotrichea</taxon>
        <taxon>Stichotrichia</taxon>
        <taxon>Sporadotrichida</taxon>
        <taxon>Oxytrichidae</taxon>
        <taxon>Stylonychinae</taxon>
        <taxon>Stylonychia</taxon>
    </lineage>
</organism>
<dbReference type="GO" id="GO:0016567">
    <property type="term" value="P:protein ubiquitination"/>
    <property type="evidence" value="ECO:0007669"/>
    <property type="project" value="UniProtKB-UniRule"/>
</dbReference>